<dbReference type="EMBL" id="LAZR01044557">
    <property type="protein sequence ID" value="KKL04357.1"/>
    <property type="molecule type" value="Genomic_DNA"/>
</dbReference>
<gene>
    <name evidence="2" type="ORF">LCGC14_2616870</name>
</gene>
<dbReference type="AlphaFoldDB" id="A0A0F9ARU9"/>
<feature type="non-terminal residue" evidence="2">
    <location>
        <position position="1"/>
    </location>
</feature>
<dbReference type="Pfam" id="PF00476">
    <property type="entry name" value="DNA_pol_A"/>
    <property type="match status" value="1"/>
</dbReference>
<dbReference type="PANTHER" id="PTHR10133:SF62">
    <property type="entry name" value="DNA POLYMERASE THETA"/>
    <property type="match status" value="1"/>
</dbReference>
<dbReference type="InterPro" id="IPR043502">
    <property type="entry name" value="DNA/RNA_pol_sf"/>
</dbReference>
<dbReference type="InterPro" id="IPR002298">
    <property type="entry name" value="DNA_polymerase_A"/>
</dbReference>
<protein>
    <recommendedName>
        <fullName evidence="1">DNA-directed DNA polymerase family A palm domain-containing protein</fullName>
    </recommendedName>
</protein>
<comment type="caution">
    <text evidence="2">The sequence shown here is derived from an EMBL/GenBank/DDBJ whole genome shotgun (WGS) entry which is preliminary data.</text>
</comment>
<evidence type="ECO:0000259" key="1">
    <source>
        <dbReference type="SMART" id="SM00482"/>
    </source>
</evidence>
<dbReference type="GO" id="GO:0006261">
    <property type="term" value="P:DNA-templated DNA replication"/>
    <property type="evidence" value="ECO:0007669"/>
    <property type="project" value="InterPro"/>
</dbReference>
<reference evidence="2" key="1">
    <citation type="journal article" date="2015" name="Nature">
        <title>Complex archaea that bridge the gap between prokaryotes and eukaryotes.</title>
        <authorList>
            <person name="Spang A."/>
            <person name="Saw J.H."/>
            <person name="Jorgensen S.L."/>
            <person name="Zaremba-Niedzwiedzka K."/>
            <person name="Martijn J."/>
            <person name="Lind A.E."/>
            <person name="van Eijk R."/>
            <person name="Schleper C."/>
            <person name="Guy L."/>
            <person name="Ettema T.J."/>
        </authorList>
    </citation>
    <scope>NUCLEOTIDE SEQUENCE</scope>
</reference>
<name>A0A0F9ARU9_9ZZZZ</name>
<dbReference type="InterPro" id="IPR001098">
    <property type="entry name" value="DNA-dir_DNA_pol_A_palm_dom"/>
</dbReference>
<accession>A0A0F9ARU9</accession>
<dbReference type="GO" id="GO:0006302">
    <property type="term" value="P:double-strand break repair"/>
    <property type="evidence" value="ECO:0007669"/>
    <property type="project" value="TreeGrafter"/>
</dbReference>
<dbReference type="PRINTS" id="PR00868">
    <property type="entry name" value="DNAPOLI"/>
</dbReference>
<feature type="domain" description="DNA-directed DNA polymerase family A palm" evidence="1">
    <location>
        <begin position="96"/>
        <end position="299"/>
    </location>
</feature>
<dbReference type="GO" id="GO:0003887">
    <property type="term" value="F:DNA-directed DNA polymerase activity"/>
    <property type="evidence" value="ECO:0007669"/>
    <property type="project" value="InterPro"/>
</dbReference>
<sequence length="319" mass="36338">GVEKPGSSQQVGYILGKRGNFLPFTKSKRQLSTAVQNLEFLDDPMAASVLGWRNKSKLLNTYIAPIAGDDRFYTEYYLDTVVGRLNSRNRNIQNIPQECRHIFLPDSRCFTTLDYSQEHLYILMHFSGDRAMRRVYEEGQFGGDIHLYTAGQMNISRKLAKTLNYAICYGATARTISESAKIKDRNRCSELLTNWFRTFSGASDWIQTVQRAGMKSGWAEPTLFGRRIRIPEEFNKWGNLNREAMERKAVNYPILGSDGEVIKRAIILCDSIGLGPPVMAATVHDSISFDKDIELPKEELEMIPTFRIPVDIVKTMTWA</sequence>
<dbReference type="Gene3D" id="1.10.150.20">
    <property type="entry name" value="5' to 3' exonuclease, C-terminal subdomain"/>
    <property type="match status" value="1"/>
</dbReference>
<dbReference type="SUPFAM" id="SSF56672">
    <property type="entry name" value="DNA/RNA polymerases"/>
    <property type="match status" value="1"/>
</dbReference>
<dbReference type="GO" id="GO:0003677">
    <property type="term" value="F:DNA binding"/>
    <property type="evidence" value="ECO:0007669"/>
    <property type="project" value="InterPro"/>
</dbReference>
<dbReference type="Gene3D" id="3.30.70.370">
    <property type="match status" value="1"/>
</dbReference>
<dbReference type="PANTHER" id="PTHR10133">
    <property type="entry name" value="DNA POLYMERASE I"/>
    <property type="match status" value="1"/>
</dbReference>
<organism evidence="2">
    <name type="scientific">marine sediment metagenome</name>
    <dbReference type="NCBI Taxonomy" id="412755"/>
    <lineage>
        <taxon>unclassified sequences</taxon>
        <taxon>metagenomes</taxon>
        <taxon>ecological metagenomes</taxon>
    </lineage>
</organism>
<evidence type="ECO:0000313" key="2">
    <source>
        <dbReference type="EMBL" id="KKL04357.1"/>
    </source>
</evidence>
<dbReference type="Gene3D" id="1.20.1060.10">
    <property type="entry name" value="Taq DNA Polymerase, Chain T, domain 4"/>
    <property type="match status" value="1"/>
</dbReference>
<dbReference type="SMART" id="SM00482">
    <property type="entry name" value="POLAc"/>
    <property type="match status" value="1"/>
</dbReference>
<proteinExistence type="predicted"/>